<protein>
    <submittedName>
        <fullName evidence="1">Uncharacterized protein</fullName>
    </submittedName>
</protein>
<accession>A0A0F9MET2</accession>
<dbReference type="EMBL" id="LAZR01004929">
    <property type="protein sequence ID" value="KKN04369.1"/>
    <property type="molecule type" value="Genomic_DNA"/>
</dbReference>
<gene>
    <name evidence="1" type="ORF">LCGC14_1098160</name>
</gene>
<proteinExistence type="predicted"/>
<reference evidence="1" key="1">
    <citation type="journal article" date="2015" name="Nature">
        <title>Complex archaea that bridge the gap between prokaryotes and eukaryotes.</title>
        <authorList>
            <person name="Spang A."/>
            <person name="Saw J.H."/>
            <person name="Jorgensen S.L."/>
            <person name="Zaremba-Niedzwiedzka K."/>
            <person name="Martijn J."/>
            <person name="Lind A.E."/>
            <person name="van Eijk R."/>
            <person name="Schleper C."/>
            <person name="Guy L."/>
            <person name="Ettema T.J."/>
        </authorList>
    </citation>
    <scope>NUCLEOTIDE SEQUENCE</scope>
</reference>
<organism evidence="1">
    <name type="scientific">marine sediment metagenome</name>
    <dbReference type="NCBI Taxonomy" id="412755"/>
    <lineage>
        <taxon>unclassified sequences</taxon>
        <taxon>metagenomes</taxon>
        <taxon>ecological metagenomes</taxon>
    </lineage>
</organism>
<sequence length="90" mass="10679">MIELLFALLIGVSEPAQDQVILYHTLAIEAPETLERPQETQFIEYQYYSIALERFEKFGHWATPHNWIYLKEEVEFKPEGDKKKGMKISY</sequence>
<dbReference type="AlphaFoldDB" id="A0A0F9MET2"/>
<comment type="caution">
    <text evidence="1">The sequence shown here is derived from an EMBL/GenBank/DDBJ whole genome shotgun (WGS) entry which is preliminary data.</text>
</comment>
<name>A0A0F9MET2_9ZZZZ</name>
<evidence type="ECO:0000313" key="1">
    <source>
        <dbReference type="EMBL" id="KKN04369.1"/>
    </source>
</evidence>